<evidence type="ECO:0000313" key="5">
    <source>
        <dbReference type="Proteomes" id="UP000681720"/>
    </source>
</evidence>
<dbReference type="Proteomes" id="UP000681967">
    <property type="component" value="Unassembled WGS sequence"/>
</dbReference>
<dbReference type="EMBL" id="CAJOBH010040684">
    <property type="protein sequence ID" value="CAF4327117.1"/>
    <property type="molecule type" value="Genomic_DNA"/>
</dbReference>
<dbReference type="Proteomes" id="UP000681720">
    <property type="component" value="Unassembled WGS sequence"/>
</dbReference>
<evidence type="ECO:0000313" key="2">
    <source>
        <dbReference type="EMBL" id="CAF4327117.1"/>
    </source>
</evidence>
<name>A0A8S2WPN4_9BILA</name>
<organism evidence="4 5">
    <name type="scientific">Rotaria magnacalcarata</name>
    <dbReference type="NCBI Taxonomy" id="392030"/>
    <lineage>
        <taxon>Eukaryota</taxon>
        <taxon>Metazoa</taxon>
        <taxon>Spiralia</taxon>
        <taxon>Gnathifera</taxon>
        <taxon>Rotifera</taxon>
        <taxon>Eurotatoria</taxon>
        <taxon>Bdelloidea</taxon>
        <taxon>Philodinida</taxon>
        <taxon>Philodinidae</taxon>
        <taxon>Rotaria</taxon>
    </lineage>
</organism>
<dbReference type="EMBL" id="CAJOBI010065635">
    <property type="protein sequence ID" value="CAF4434697.1"/>
    <property type="molecule type" value="Genomic_DNA"/>
</dbReference>
<sequence>VKEDDEEYVFTEENDLELKSISSQTTTSNRLNFVGLLTQQGFISRTADSFAPDPDITDDPTTSPAS</sequence>
<dbReference type="EMBL" id="CAJOBJ010069475">
    <property type="protein sequence ID" value="CAF4453945.1"/>
    <property type="molecule type" value="Genomic_DNA"/>
</dbReference>
<evidence type="ECO:0000313" key="4">
    <source>
        <dbReference type="EMBL" id="CAF4453945.1"/>
    </source>
</evidence>
<feature type="non-terminal residue" evidence="4">
    <location>
        <position position="66"/>
    </location>
</feature>
<proteinExistence type="predicted"/>
<dbReference type="AlphaFoldDB" id="A0A8S2WPN4"/>
<feature type="non-terminal residue" evidence="4">
    <location>
        <position position="1"/>
    </location>
</feature>
<protein>
    <submittedName>
        <fullName evidence="4">Uncharacterized protein</fullName>
    </submittedName>
</protein>
<comment type="caution">
    <text evidence="4">The sequence shown here is derived from an EMBL/GenBank/DDBJ whole genome shotgun (WGS) entry which is preliminary data.</text>
</comment>
<accession>A0A8S2WPN4</accession>
<evidence type="ECO:0000256" key="1">
    <source>
        <dbReference type="SAM" id="MobiDB-lite"/>
    </source>
</evidence>
<reference evidence="4" key="1">
    <citation type="submission" date="2021-02" db="EMBL/GenBank/DDBJ databases">
        <authorList>
            <person name="Nowell W R."/>
        </authorList>
    </citation>
    <scope>NUCLEOTIDE SEQUENCE</scope>
</reference>
<feature type="region of interest" description="Disordered" evidence="1">
    <location>
        <begin position="45"/>
        <end position="66"/>
    </location>
</feature>
<gene>
    <name evidence="2" type="ORF">BYL167_LOCUS28526</name>
    <name evidence="4" type="ORF">GIL414_LOCUS32552</name>
    <name evidence="3" type="ORF">SMN809_LOCUS31989</name>
</gene>
<evidence type="ECO:0000313" key="3">
    <source>
        <dbReference type="EMBL" id="CAF4434697.1"/>
    </source>
</evidence>
<dbReference type="Proteomes" id="UP000676336">
    <property type="component" value="Unassembled WGS sequence"/>
</dbReference>